<organism>
    <name type="scientific">Physcomitrium patens</name>
    <name type="common">Spreading-leaved earth moss</name>
    <name type="synonym">Physcomitrella patens</name>
    <dbReference type="NCBI Taxonomy" id="3218"/>
    <lineage>
        <taxon>Eukaryota</taxon>
        <taxon>Viridiplantae</taxon>
        <taxon>Streptophyta</taxon>
        <taxon>Embryophyta</taxon>
        <taxon>Bryophyta</taxon>
        <taxon>Bryophytina</taxon>
        <taxon>Bryopsida</taxon>
        <taxon>Funariidae</taxon>
        <taxon>Funariales</taxon>
        <taxon>Funariaceae</taxon>
        <taxon>Physcomitrium</taxon>
    </lineage>
</organism>
<proteinExistence type="predicted"/>
<dbReference type="EMBL" id="DS546245">
    <property type="protein sequence ID" value="EDQ48581.1"/>
    <property type="molecule type" value="Genomic_DNA"/>
</dbReference>
<evidence type="ECO:0000313" key="1">
    <source>
        <dbReference type="EMBL" id="EDQ48581.1"/>
    </source>
</evidence>
<gene>
    <name evidence="1" type="ORF">PHYPADRAFT_103589</name>
</gene>
<reference evidence="1" key="1">
    <citation type="journal article" date="2008" name="Science">
        <title>The Physcomitrella genome reveals evolutionary insights into the conquest of land by plants.</title>
        <authorList>
            <person name="Rensing S."/>
            <person name="Lang D."/>
            <person name="Zimmer A."/>
            <person name="Terry A."/>
            <person name="Salamov A."/>
            <person name="Shapiro H."/>
            <person name="Nishiyama T."/>
            <person name="Perroud P.-F."/>
            <person name="Lindquist E."/>
            <person name="Kamisugi Y."/>
            <person name="Tanahashi T."/>
            <person name="Sakakibara K."/>
            <person name="Fujita T."/>
            <person name="Oishi K."/>
            <person name="Shin-I T."/>
            <person name="Kuroki Y."/>
            <person name="Toyoda A."/>
            <person name="Suzuki Y."/>
            <person name="Hashimoto A."/>
            <person name="Yamaguchi K."/>
            <person name="Sugano A."/>
            <person name="Kohara Y."/>
            <person name="Fujiyama A."/>
            <person name="Anterola A."/>
            <person name="Aoki S."/>
            <person name="Ashton N."/>
            <person name="Barbazuk W.B."/>
            <person name="Barker E."/>
            <person name="Bennetzen J."/>
            <person name="Bezanilla M."/>
            <person name="Blankenship R."/>
            <person name="Cho S.H."/>
            <person name="Dutcher S."/>
            <person name="Estelle M."/>
            <person name="Fawcett J.A."/>
            <person name="Gundlach H."/>
            <person name="Hanada K."/>
            <person name="Heyl A."/>
            <person name="Hicks K.A."/>
            <person name="Hugh J."/>
            <person name="Lohr M."/>
            <person name="Mayer K."/>
            <person name="Melkozernov A."/>
            <person name="Murata T."/>
            <person name="Nelson D."/>
            <person name="Pils B."/>
            <person name="Prigge M."/>
            <person name="Reiss B."/>
            <person name="Renner T."/>
            <person name="Rombauts S."/>
            <person name="Rushton P."/>
            <person name="Sanderfoot A."/>
            <person name="Schween G."/>
            <person name="Shiu S.-H."/>
            <person name="Stueber K."/>
            <person name="Theodoulou F.L."/>
            <person name="Tu H."/>
            <person name="Van de Peer Y."/>
            <person name="Verrier P.J."/>
            <person name="Waters E."/>
            <person name="Wood A."/>
            <person name="Yang L."/>
            <person name="Cove D."/>
            <person name="Cuming A."/>
            <person name="Hasebe M."/>
            <person name="Lucas S."/>
            <person name="Mishler D.B."/>
            <person name="Reski R."/>
            <person name="Grigoriev I."/>
            <person name="Quatrano R.S."/>
            <person name="Boore J.L."/>
        </authorList>
    </citation>
    <scope>NUCLEOTIDE SEQUENCE [LARGE SCALE GENOMIC DNA]</scope>
</reference>
<dbReference type="Pfam" id="PF13416">
    <property type="entry name" value="SBP_bac_8"/>
    <property type="match status" value="1"/>
</dbReference>
<dbReference type="PANTHER" id="PTHR43649:SF12">
    <property type="entry name" value="DIACETYLCHITOBIOSE BINDING PROTEIN DASA"/>
    <property type="match status" value="1"/>
</dbReference>
<dbReference type="SUPFAM" id="SSF53850">
    <property type="entry name" value="Periplasmic binding protein-like II"/>
    <property type="match status" value="2"/>
</dbReference>
<dbReference type="PANTHER" id="PTHR43649">
    <property type="entry name" value="ARABINOSE-BINDING PROTEIN-RELATED"/>
    <property type="match status" value="1"/>
</dbReference>
<dbReference type="Gene3D" id="3.40.190.10">
    <property type="entry name" value="Periplasmic binding protein-like II"/>
    <property type="match status" value="2"/>
</dbReference>
<accession>A9U6X2</accession>
<sequence>MRDGGSYKGQQYGMVDSAPSPYGFFYNKTLVQKLGLEDPYELQKSGAWTWDKFREYVKGATKDTNGDGKTDVFGVAGAYGKVKALTEQFLYTNNAAVDKDAGGDIKFSLNSENAIQALQYVSDLYNVDKSIMQPVPEDASKEFIAGKGVLYGGFSWELSGLIDNMKGQEIGYVFFPKGPKADKYVSYTPFGNMYMAAKYSKNAEVAVKMFDEISLHQEGRDLSRQGWETAYPSAESLDTRIQMADSIKYISYYAIPDGEKLFEGVVKDITTGKVSPATAVDKVKQQLEATLGEMAPVIRVVESSILELNAMYRQIISFTGTVPDTFRDYQLEERIPDMTALFRKQSKLLREVAAVVEGPGGESSERSAMLNTLAYQLEDMARKPESVPSRIDRFKTNVGGLGDWLFSFKEQPLAIDYLLVSTPDAKLPDPKASAWKKLEAGFQSFFSSFTENYDDFSSEDDSSGSVTVWITSARDQAQVVKRLIDDSFTAKTGIRVSLKLVSSDVVLPATVAGKGPDVALQMGNETPVNYATRNAVQDLSAFPDFGDVRSRFLDSAM</sequence>
<dbReference type="InterPro" id="IPR050490">
    <property type="entry name" value="Bact_solute-bd_prot1"/>
</dbReference>
<dbReference type="AlphaFoldDB" id="A9U6X2"/>
<dbReference type="InterPro" id="IPR006059">
    <property type="entry name" value="SBP"/>
</dbReference>
<protein>
    <submittedName>
        <fullName evidence="1">Predicted protein</fullName>
    </submittedName>
</protein>
<feature type="non-terminal residue" evidence="1">
    <location>
        <position position="557"/>
    </location>
</feature>
<name>A9U6X2_PHYPA</name>
<dbReference type="HOGENOM" id="CLU_978568_0_0_1"/>